<comment type="pathway">
    <text evidence="2">Amino-acid biosynthesis; L-serine biosynthesis; L-serine from 3-phospho-D-glycerate: step 3/3.</text>
</comment>
<dbReference type="Proteomes" id="UP000008312">
    <property type="component" value="Unassembled WGS sequence"/>
</dbReference>
<dbReference type="RefSeq" id="XP_012896067.1">
    <property type="nucleotide sequence ID" value="XM_013040613.1"/>
</dbReference>
<dbReference type="Gene3D" id="1.10.150.210">
    <property type="entry name" value="Phosphoserine phosphatase, domain 2"/>
    <property type="match status" value="1"/>
</dbReference>
<organism evidence="9">
    <name type="scientific">Blastocystis hominis</name>
    <dbReference type="NCBI Taxonomy" id="12968"/>
    <lineage>
        <taxon>Eukaryota</taxon>
        <taxon>Sar</taxon>
        <taxon>Stramenopiles</taxon>
        <taxon>Bigyra</taxon>
        <taxon>Opalozoa</taxon>
        <taxon>Opalinata</taxon>
        <taxon>Blastocystidae</taxon>
        <taxon>Blastocystis</taxon>
    </lineage>
</organism>
<dbReference type="InterPro" id="IPR023214">
    <property type="entry name" value="HAD_sf"/>
</dbReference>
<keyword evidence="5" id="KW-0479">Metal-binding</keyword>
<dbReference type="InterPro" id="IPR050582">
    <property type="entry name" value="HAD-like_SerB"/>
</dbReference>
<dbReference type="AlphaFoldDB" id="D8M1T0"/>
<evidence type="ECO:0000256" key="3">
    <source>
        <dbReference type="ARBA" id="ARBA00012640"/>
    </source>
</evidence>
<dbReference type="InParanoid" id="D8M1T0"/>
<name>D8M1T0_BLAHO</name>
<dbReference type="Pfam" id="PF12710">
    <property type="entry name" value="HAD"/>
    <property type="match status" value="1"/>
</dbReference>
<keyword evidence="8" id="KW-0718">Serine biosynthesis</keyword>
<evidence type="ECO:0000256" key="2">
    <source>
        <dbReference type="ARBA" id="ARBA00005135"/>
    </source>
</evidence>
<dbReference type="PANTHER" id="PTHR43344">
    <property type="entry name" value="PHOSPHOSERINE PHOSPHATASE"/>
    <property type="match status" value="1"/>
</dbReference>
<dbReference type="OrthoDB" id="27226at2759"/>
<dbReference type="GO" id="GO:0005737">
    <property type="term" value="C:cytoplasm"/>
    <property type="evidence" value="ECO:0007669"/>
    <property type="project" value="TreeGrafter"/>
</dbReference>
<dbReference type="EC" id="3.1.3.3" evidence="3"/>
<dbReference type="EMBL" id="FN668646">
    <property type="protein sequence ID" value="CBK22019.2"/>
    <property type="molecule type" value="Genomic_DNA"/>
</dbReference>
<dbReference type="GeneID" id="24919302"/>
<evidence type="ECO:0000256" key="6">
    <source>
        <dbReference type="ARBA" id="ARBA00022801"/>
    </source>
</evidence>
<dbReference type="SUPFAM" id="SSF56784">
    <property type="entry name" value="HAD-like"/>
    <property type="match status" value="1"/>
</dbReference>
<gene>
    <name evidence="9" type="ORF">GSBLH_T00002095001</name>
</gene>
<evidence type="ECO:0000256" key="1">
    <source>
        <dbReference type="ARBA" id="ARBA00001946"/>
    </source>
</evidence>
<protein>
    <recommendedName>
        <fullName evidence="3">phosphoserine phosphatase</fullName>
        <ecNumber evidence="3">3.1.3.3</ecNumber>
    </recommendedName>
</protein>
<dbReference type="GO" id="GO:0036424">
    <property type="term" value="F:L-phosphoserine phosphatase activity"/>
    <property type="evidence" value="ECO:0007669"/>
    <property type="project" value="TreeGrafter"/>
</dbReference>
<proteinExistence type="predicted"/>
<evidence type="ECO:0000256" key="4">
    <source>
        <dbReference type="ARBA" id="ARBA00022605"/>
    </source>
</evidence>
<comment type="cofactor">
    <cofactor evidence="1">
        <name>Mg(2+)</name>
        <dbReference type="ChEBI" id="CHEBI:18420"/>
    </cofactor>
</comment>
<keyword evidence="10" id="KW-1185">Reference proteome</keyword>
<accession>D8M1T0</accession>
<keyword evidence="7" id="KW-0460">Magnesium</keyword>
<evidence type="ECO:0000256" key="8">
    <source>
        <dbReference type="ARBA" id="ARBA00023299"/>
    </source>
</evidence>
<dbReference type="GO" id="GO:0000287">
    <property type="term" value="F:magnesium ion binding"/>
    <property type="evidence" value="ECO:0007669"/>
    <property type="project" value="TreeGrafter"/>
</dbReference>
<dbReference type="GO" id="GO:0006564">
    <property type="term" value="P:L-serine biosynthetic process"/>
    <property type="evidence" value="ECO:0007669"/>
    <property type="project" value="UniProtKB-KW"/>
</dbReference>
<dbReference type="InterPro" id="IPR036412">
    <property type="entry name" value="HAD-like_sf"/>
</dbReference>
<evidence type="ECO:0000256" key="5">
    <source>
        <dbReference type="ARBA" id="ARBA00022723"/>
    </source>
</evidence>
<dbReference type="OMA" id="ANYFIGF"/>
<sequence>MITHLKGLHPQKAIQVLRNAQCFFLDVDSTLIHEEGLDEFARYLGKYKEVCSITNQAMAGEISYVEGFEKRMNLLHPTIEQMTSFLRNWNPTLTSGVKEFISYLQNNRKLVYLVSGGISHLVFPVSDKLGIPHDHVLCNEIYFSNGLYSGFDRSRLINNPRGKCLEIEEVFAHIGEKESVMIGDGATDLETKDVVDAFICFTGVKDRPSVSSQGDLVIASFHDLLSLLLLLSPFF</sequence>
<evidence type="ECO:0000313" key="9">
    <source>
        <dbReference type="EMBL" id="CBK22019.2"/>
    </source>
</evidence>
<evidence type="ECO:0000256" key="7">
    <source>
        <dbReference type="ARBA" id="ARBA00022842"/>
    </source>
</evidence>
<dbReference type="Gene3D" id="3.40.50.1000">
    <property type="entry name" value="HAD superfamily/HAD-like"/>
    <property type="match status" value="1"/>
</dbReference>
<keyword evidence="4" id="KW-0028">Amino-acid biosynthesis</keyword>
<evidence type="ECO:0000313" key="10">
    <source>
        <dbReference type="Proteomes" id="UP000008312"/>
    </source>
</evidence>
<dbReference type="NCBIfam" id="TIGR01488">
    <property type="entry name" value="HAD-SF-IB"/>
    <property type="match status" value="1"/>
</dbReference>
<reference evidence="9" key="1">
    <citation type="submission" date="2010-02" db="EMBL/GenBank/DDBJ databases">
        <title>Sequencing and annotation of the Blastocystis hominis genome.</title>
        <authorList>
            <person name="Wincker P."/>
        </authorList>
    </citation>
    <scope>NUCLEOTIDE SEQUENCE</scope>
    <source>
        <strain evidence="9">Singapore isolate B</strain>
    </source>
</reference>
<dbReference type="PANTHER" id="PTHR43344:SF2">
    <property type="entry name" value="PHOSPHOSERINE PHOSPHATASE"/>
    <property type="match status" value="1"/>
</dbReference>
<keyword evidence="6" id="KW-0378">Hydrolase</keyword>